<protein>
    <recommendedName>
        <fullName evidence="4">DUF4402 domain-containing protein</fullName>
    </recommendedName>
</protein>
<name>A0A1Z4JK59_LEPBY</name>
<dbReference type="EMBL" id="AP018203">
    <property type="protein sequence ID" value="BAY57073.1"/>
    <property type="molecule type" value="Genomic_DNA"/>
</dbReference>
<reference evidence="2 3" key="1">
    <citation type="submission" date="2017-06" db="EMBL/GenBank/DDBJ databases">
        <title>Genome sequencing of cyanobaciteial culture collection at National Institute for Environmental Studies (NIES).</title>
        <authorList>
            <person name="Hirose Y."/>
            <person name="Shimura Y."/>
            <person name="Fujisawa T."/>
            <person name="Nakamura Y."/>
            <person name="Kawachi M."/>
        </authorList>
    </citation>
    <scope>NUCLEOTIDE SEQUENCE [LARGE SCALE GENOMIC DNA]</scope>
    <source>
        <strain evidence="2 3">NIES-2135</strain>
    </source>
</reference>
<feature type="signal peptide" evidence="1">
    <location>
        <begin position="1"/>
        <end position="27"/>
    </location>
</feature>
<gene>
    <name evidence="2" type="ORF">NIES2135_39370</name>
</gene>
<dbReference type="AlphaFoldDB" id="A0A1Z4JK59"/>
<keyword evidence="3" id="KW-1185">Reference proteome</keyword>
<accession>A0A1Z4JK59</accession>
<keyword evidence="1" id="KW-0732">Signal</keyword>
<feature type="chain" id="PRO_5011116340" description="DUF4402 domain-containing protein" evidence="1">
    <location>
        <begin position="28"/>
        <end position="161"/>
    </location>
</feature>
<evidence type="ECO:0008006" key="4">
    <source>
        <dbReference type="Google" id="ProtNLM"/>
    </source>
</evidence>
<evidence type="ECO:0000256" key="1">
    <source>
        <dbReference type="SAM" id="SignalP"/>
    </source>
</evidence>
<sequence length="161" mass="17299">MNSQLLLRSSFGTFCVFSLLACQSSFAQTSLQIRNNSMVIQSNGQTTLLNSSLQSNRQRTSVTLRSTALKQPCWLTVSIAKGQLGGQIKIGDKVIQSLKGSRTVVNLAPYLSRGTKTIDISGKYQPARGALRIEFSGAGTQVSQQASGTGTFNHSLIVSVR</sequence>
<evidence type="ECO:0000313" key="2">
    <source>
        <dbReference type="EMBL" id="BAY57073.1"/>
    </source>
</evidence>
<dbReference type="Proteomes" id="UP000217895">
    <property type="component" value="Chromosome"/>
</dbReference>
<organism evidence="2 3">
    <name type="scientific">Leptolyngbya boryana NIES-2135</name>
    <dbReference type="NCBI Taxonomy" id="1973484"/>
    <lineage>
        <taxon>Bacteria</taxon>
        <taxon>Bacillati</taxon>
        <taxon>Cyanobacteriota</taxon>
        <taxon>Cyanophyceae</taxon>
        <taxon>Leptolyngbyales</taxon>
        <taxon>Leptolyngbyaceae</taxon>
        <taxon>Leptolyngbya group</taxon>
        <taxon>Leptolyngbya</taxon>
    </lineage>
</organism>
<proteinExistence type="predicted"/>
<evidence type="ECO:0000313" key="3">
    <source>
        <dbReference type="Proteomes" id="UP000217895"/>
    </source>
</evidence>